<sequence>MEENKFAQLDREQMQELNELEEKFGVTLIAYDTAAALSDTSKTFNTSSSKINSS</sequence>
<gene>
    <name evidence="1" type="ORF">JFL43_15595</name>
</gene>
<name>A0ABS1HA25_9BACL</name>
<evidence type="ECO:0000313" key="2">
    <source>
        <dbReference type="Proteomes" id="UP000618943"/>
    </source>
</evidence>
<accession>A0ABS1HA25</accession>
<dbReference type="Proteomes" id="UP000618943">
    <property type="component" value="Unassembled WGS sequence"/>
</dbReference>
<keyword evidence="2" id="KW-1185">Reference proteome</keyword>
<proteinExistence type="predicted"/>
<dbReference type="RefSeq" id="WP_198517869.1">
    <property type="nucleotide sequence ID" value="NZ_JAEOAH010000026.1"/>
</dbReference>
<dbReference type="EMBL" id="JAEOAH010000026">
    <property type="protein sequence ID" value="MBK3496260.1"/>
    <property type="molecule type" value="Genomic_DNA"/>
</dbReference>
<protein>
    <submittedName>
        <fullName evidence="1">Uncharacterized protein</fullName>
    </submittedName>
</protein>
<organism evidence="1 2">
    <name type="scientific">Viridibacillus soli</name>
    <dbReference type="NCBI Taxonomy" id="2798301"/>
    <lineage>
        <taxon>Bacteria</taxon>
        <taxon>Bacillati</taxon>
        <taxon>Bacillota</taxon>
        <taxon>Bacilli</taxon>
        <taxon>Bacillales</taxon>
        <taxon>Caryophanaceae</taxon>
        <taxon>Viridibacillus</taxon>
    </lineage>
</organism>
<evidence type="ECO:0000313" key="1">
    <source>
        <dbReference type="EMBL" id="MBK3496260.1"/>
    </source>
</evidence>
<comment type="caution">
    <text evidence="1">The sequence shown here is derived from an EMBL/GenBank/DDBJ whole genome shotgun (WGS) entry which is preliminary data.</text>
</comment>
<reference evidence="1 2" key="1">
    <citation type="submission" date="2020-12" db="EMBL/GenBank/DDBJ databases">
        <title>YIM B01967 draft genome.</title>
        <authorList>
            <person name="Yan X."/>
        </authorList>
    </citation>
    <scope>NUCLEOTIDE SEQUENCE [LARGE SCALE GENOMIC DNA]</scope>
    <source>
        <strain evidence="1 2">YIM B01967</strain>
    </source>
</reference>